<protein>
    <submittedName>
        <fullName evidence="2">Uncharacterized protein</fullName>
    </submittedName>
</protein>
<organism evidence="2">
    <name type="scientific">uncultured Thermomicrobiales bacterium</name>
    <dbReference type="NCBI Taxonomy" id="1645740"/>
    <lineage>
        <taxon>Bacteria</taxon>
        <taxon>Pseudomonadati</taxon>
        <taxon>Thermomicrobiota</taxon>
        <taxon>Thermomicrobia</taxon>
        <taxon>Thermomicrobiales</taxon>
        <taxon>environmental samples</taxon>
    </lineage>
</organism>
<gene>
    <name evidence="2" type="ORF">AVDCRST_MAG88-289</name>
</gene>
<accession>A0A6J4UA43</accession>
<sequence>MVSDSRDDNRGTVGGDATWGMSRR</sequence>
<reference evidence="2" key="1">
    <citation type="submission" date="2020-02" db="EMBL/GenBank/DDBJ databases">
        <authorList>
            <person name="Meier V. D."/>
        </authorList>
    </citation>
    <scope>NUCLEOTIDE SEQUENCE</scope>
    <source>
        <strain evidence="2">AVDCRST_MAG88</strain>
    </source>
</reference>
<name>A0A6J4UA43_9BACT</name>
<feature type="region of interest" description="Disordered" evidence="1">
    <location>
        <begin position="1"/>
        <end position="24"/>
    </location>
</feature>
<dbReference type="EMBL" id="CADCWM010000097">
    <property type="protein sequence ID" value="CAA9544508.1"/>
    <property type="molecule type" value="Genomic_DNA"/>
</dbReference>
<evidence type="ECO:0000313" key="2">
    <source>
        <dbReference type="EMBL" id="CAA9544508.1"/>
    </source>
</evidence>
<feature type="compositionally biased region" description="Basic and acidic residues" evidence="1">
    <location>
        <begin position="1"/>
        <end position="10"/>
    </location>
</feature>
<dbReference type="AlphaFoldDB" id="A0A6J4UA43"/>
<proteinExistence type="predicted"/>
<evidence type="ECO:0000256" key="1">
    <source>
        <dbReference type="SAM" id="MobiDB-lite"/>
    </source>
</evidence>
<feature type="non-terminal residue" evidence="2">
    <location>
        <position position="24"/>
    </location>
</feature>